<organism evidence="1">
    <name type="scientific">marine metagenome</name>
    <dbReference type="NCBI Taxonomy" id="408172"/>
    <lineage>
        <taxon>unclassified sequences</taxon>
        <taxon>metagenomes</taxon>
        <taxon>ecological metagenomes</taxon>
    </lineage>
</organism>
<dbReference type="AlphaFoldDB" id="A0A383CKZ2"/>
<protein>
    <submittedName>
        <fullName evidence="1">Uncharacterized protein</fullName>
    </submittedName>
</protein>
<proteinExistence type="predicted"/>
<dbReference type="EMBL" id="UINC01209620">
    <property type="protein sequence ID" value="SVE32713.1"/>
    <property type="molecule type" value="Genomic_DNA"/>
</dbReference>
<feature type="non-terminal residue" evidence="1">
    <location>
        <position position="85"/>
    </location>
</feature>
<evidence type="ECO:0000313" key="1">
    <source>
        <dbReference type="EMBL" id="SVE32713.1"/>
    </source>
</evidence>
<reference evidence="1" key="1">
    <citation type="submission" date="2018-05" db="EMBL/GenBank/DDBJ databases">
        <authorList>
            <person name="Lanie J.A."/>
            <person name="Ng W.-L."/>
            <person name="Kazmierczak K.M."/>
            <person name="Andrzejewski T.M."/>
            <person name="Davidsen T.M."/>
            <person name="Wayne K.J."/>
            <person name="Tettelin H."/>
            <person name="Glass J.I."/>
            <person name="Rusch D."/>
            <person name="Podicherti R."/>
            <person name="Tsui H.-C.T."/>
            <person name="Winkler M.E."/>
        </authorList>
    </citation>
    <scope>NUCLEOTIDE SEQUENCE</scope>
</reference>
<accession>A0A383CKZ2</accession>
<name>A0A383CKZ2_9ZZZZ</name>
<gene>
    <name evidence="1" type="ORF">METZ01_LOCUS485567</name>
</gene>
<sequence length="85" mass="9724">MNINDSLGGSIPLKTEEFANRAFQYTLNPLRNPVKEIMDKCSSIKDTPPFLGIFNDIPWNKFRENEAHAWAKAGFTWIVNDAEHT</sequence>